<accession>A0AC60PSW8</accession>
<sequence>MRPGREIAKLSGRNFGDLPDFPTQLAPWERAAVVSTVPIPKKMGAEQPERRRRCADKHLREVEKMVKNNPQATVVYYVDAAADKESLTAAAGINLRGVGTCESVRFDAKELPSASVIIIFTDEIFSALLRTVYSVLNRTPPKLLREVILVDDASSIEELANQRLHKYLRRHFRPSLVKLIRLPQREGLIRARLMGARAASGEALVFLDSHCEVTDNWLEPLLLPIQEDRTTVVCPIIDIVDDHSLQYKGKGAEYLQLGGFNWKGEFVWINLPSGWKIERETRVDPINTPTMAGGLFAIDRQYFWESGSYDDQMEGWGGENLEMSFRIWMCGGKLVIAPCSHVGHIFRSMQPYKFVNNKDTHGINTVRLAEKANYGDISKRKALRKSLRCKSFRWYLDNVYPDKFIPDERVHAFGSVKNAQTGMCLDSMGHNYDNVEPLGLHPCRKEDVGGKQLVSYTWRGELRMEDSCAQLGAVENSESGIRRKVMMAPCGENTPEPGQVWYHGTGGIIVNRETGLCLESAASEQNAAYVRACTKGDNQVWRFQHYANANVKAERST</sequence>
<evidence type="ECO:0000313" key="1">
    <source>
        <dbReference type="EMBL" id="KAG0423640.1"/>
    </source>
</evidence>
<name>A0AC60PSW8_IXOPE</name>
<dbReference type="Proteomes" id="UP000805193">
    <property type="component" value="Unassembled WGS sequence"/>
</dbReference>
<protein>
    <submittedName>
        <fullName evidence="1">Uncharacterized protein</fullName>
    </submittedName>
</protein>
<dbReference type="EMBL" id="JABSTQ010010072">
    <property type="protein sequence ID" value="KAG0423640.1"/>
    <property type="molecule type" value="Genomic_DNA"/>
</dbReference>
<reference evidence="1 2" key="1">
    <citation type="journal article" date="2020" name="Cell">
        <title>Large-Scale Comparative Analyses of Tick Genomes Elucidate Their Genetic Diversity and Vector Capacities.</title>
        <authorList>
            <consortium name="Tick Genome and Microbiome Consortium (TIGMIC)"/>
            <person name="Jia N."/>
            <person name="Wang J."/>
            <person name="Shi W."/>
            <person name="Du L."/>
            <person name="Sun Y."/>
            <person name="Zhan W."/>
            <person name="Jiang J.F."/>
            <person name="Wang Q."/>
            <person name="Zhang B."/>
            <person name="Ji P."/>
            <person name="Bell-Sakyi L."/>
            <person name="Cui X.M."/>
            <person name="Yuan T.T."/>
            <person name="Jiang B.G."/>
            <person name="Yang W.F."/>
            <person name="Lam T.T."/>
            <person name="Chang Q.C."/>
            <person name="Ding S.J."/>
            <person name="Wang X.J."/>
            <person name="Zhu J.G."/>
            <person name="Ruan X.D."/>
            <person name="Zhao L."/>
            <person name="Wei J.T."/>
            <person name="Ye R.Z."/>
            <person name="Que T.C."/>
            <person name="Du C.H."/>
            <person name="Zhou Y.H."/>
            <person name="Cheng J.X."/>
            <person name="Dai P.F."/>
            <person name="Guo W.B."/>
            <person name="Han X.H."/>
            <person name="Huang E.J."/>
            <person name="Li L.F."/>
            <person name="Wei W."/>
            <person name="Gao Y.C."/>
            <person name="Liu J.Z."/>
            <person name="Shao H.Z."/>
            <person name="Wang X."/>
            <person name="Wang C.C."/>
            <person name="Yang T.C."/>
            <person name="Huo Q.B."/>
            <person name="Li W."/>
            <person name="Chen H.Y."/>
            <person name="Chen S.E."/>
            <person name="Zhou L.G."/>
            <person name="Ni X.B."/>
            <person name="Tian J.H."/>
            <person name="Sheng Y."/>
            <person name="Liu T."/>
            <person name="Pan Y.S."/>
            <person name="Xia L.Y."/>
            <person name="Li J."/>
            <person name="Zhao F."/>
            <person name="Cao W.C."/>
        </authorList>
    </citation>
    <scope>NUCLEOTIDE SEQUENCE [LARGE SCALE GENOMIC DNA]</scope>
    <source>
        <strain evidence="1">Iper-2018</strain>
    </source>
</reference>
<evidence type="ECO:0000313" key="2">
    <source>
        <dbReference type="Proteomes" id="UP000805193"/>
    </source>
</evidence>
<organism evidence="1 2">
    <name type="scientific">Ixodes persulcatus</name>
    <name type="common">Taiga tick</name>
    <dbReference type="NCBI Taxonomy" id="34615"/>
    <lineage>
        <taxon>Eukaryota</taxon>
        <taxon>Metazoa</taxon>
        <taxon>Ecdysozoa</taxon>
        <taxon>Arthropoda</taxon>
        <taxon>Chelicerata</taxon>
        <taxon>Arachnida</taxon>
        <taxon>Acari</taxon>
        <taxon>Parasitiformes</taxon>
        <taxon>Ixodida</taxon>
        <taxon>Ixodoidea</taxon>
        <taxon>Ixodidae</taxon>
        <taxon>Ixodinae</taxon>
        <taxon>Ixodes</taxon>
    </lineage>
</organism>
<gene>
    <name evidence="1" type="ORF">HPB47_000585</name>
</gene>
<comment type="caution">
    <text evidence="1">The sequence shown here is derived from an EMBL/GenBank/DDBJ whole genome shotgun (WGS) entry which is preliminary data.</text>
</comment>
<proteinExistence type="predicted"/>
<keyword evidence="2" id="KW-1185">Reference proteome</keyword>